<dbReference type="SUPFAM" id="SSF161266">
    <property type="entry name" value="Gam-like"/>
    <property type="match status" value="1"/>
</dbReference>
<name>A0A396Z339_9LEPT</name>
<organism evidence="1 2">
    <name type="scientific">Leptospira stimsonii</name>
    <dbReference type="NCBI Taxonomy" id="2202203"/>
    <lineage>
        <taxon>Bacteria</taxon>
        <taxon>Pseudomonadati</taxon>
        <taxon>Spirochaetota</taxon>
        <taxon>Spirochaetia</taxon>
        <taxon>Leptospirales</taxon>
        <taxon>Leptospiraceae</taxon>
        <taxon>Leptospira</taxon>
    </lineage>
</organism>
<dbReference type="EMBL" id="QHCT01000003">
    <property type="protein sequence ID" value="RHX89881.1"/>
    <property type="molecule type" value="Genomic_DNA"/>
</dbReference>
<sequence>MATKKKTSKNTLVDLPDNNYLNRDDLTQAVAQLGEFKRQRDRITSETDDQISKLQNDLQEKISPLDLKIQHIAAGIKHYVDHNKEELFPDPEYKTCKLTTGSLKLRNIPASVKTRATAKFFEKILTENGLLQRFSNLVTRLSGVFLRVKLELNKEQILAEPLKAVQKIGVELNEESERLYISPSETDVEIEAIGDAA</sequence>
<evidence type="ECO:0000313" key="2">
    <source>
        <dbReference type="Proteomes" id="UP000265798"/>
    </source>
</evidence>
<dbReference type="InterPro" id="IPR009951">
    <property type="entry name" value="Host-nuc_inhib_Gam"/>
</dbReference>
<dbReference type="AlphaFoldDB" id="A0A396Z339"/>
<protein>
    <submittedName>
        <fullName evidence="1">Nuclease inhibitor</fullName>
    </submittedName>
</protein>
<dbReference type="RefSeq" id="WP_118968947.1">
    <property type="nucleotide sequence ID" value="NZ_QHCT01000003.1"/>
</dbReference>
<dbReference type="Pfam" id="PF07352">
    <property type="entry name" value="Phage_Mu_Gam"/>
    <property type="match status" value="1"/>
</dbReference>
<reference evidence="2" key="1">
    <citation type="submission" date="2018-05" db="EMBL/GenBank/DDBJ databases">
        <title>Leptospira yasudae sp. nov. and Leptospira stimsonii sp. nov., two pathogenic species of the genus Leptospira isolated from environmental sources.</title>
        <authorList>
            <person name="Casanovas-Massana A."/>
            <person name="Hamond C."/>
            <person name="Santos L.A."/>
            <person name="Hacker K.P."/>
            <person name="Balassiano I."/>
            <person name="Medeiros M.A."/>
            <person name="Reis M.G."/>
            <person name="Ko A.I."/>
            <person name="Wunder E.A."/>
        </authorList>
    </citation>
    <scope>NUCLEOTIDE SEQUENCE [LARGE SCALE GENOMIC DNA]</scope>
    <source>
        <strain evidence="2">Yale</strain>
    </source>
</reference>
<accession>A0A396Z339</accession>
<dbReference type="GO" id="GO:0042262">
    <property type="term" value="P:DNA protection"/>
    <property type="evidence" value="ECO:0007669"/>
    <property type="project" value="InterPro"/>
</dbReference>
<proteinExistence type="predicted"/>
<dbReference type="OrthoDB" id="340780at2"/>
<dbReference type="GO" id="GO:0003690">
    <property type="term" value="F:double-stranded DNA binding"/>
    <property type="evidence" value="ECO:0007669"/>
    <property type="project" value="InterPro"/>
</dbReference>
<dbReference type="Proteomes" id="UP000265798">
    <property type="component" value="Unassembled WGS sequence"/>
</dbReference>
<evidence type="ECO:0000313" key="1">
    <source>
        <dbReference type="EMBL" id="RHX89881.1"/>
    </source>
</evidence>
<gene>
    <name evidence="1" type="ORF">DLM75_13080</name>
</gene>
<comment type="caution">
    <text evidence="1">The sequence shown here is derived from an EMBL/GenBank/DDBJ whole genome shotgun (WGS) entry which is preliminary data.</text>
</comment>
<dbReference type="Gene3D" id="1.20.5.170">
    <property type="match status" value="1"/>
</dbReference>